<evidence type="ECO:0000256" key="1">
    <source>
        <dbReference type="ARBA" id="ARBA00023002"/>
    </source>
</evidence>
<dbReference type="InterPro" id="IPR036291">
    <property type="entry name" value="NAD(P)-bd_dom_sf"/>
</dbReference>
<dbReference type="OrthoDB" id="2735536at2759"/>
<dbReference type="InterPro" id="IPR001509">
    <property type="entry name" value="Epimerase_deHydtase"/>
</dbReference>
<dbReference type="PANTHER" id="PTHR10366">
    <property type="entry name" value="NAD DEPENDENT EPIMERASE/DEHYDRATASE"/>
    <property type="match status" value="1"/>
</dbReference>
<dbReference type="EMBL" id="BIMX01000005">
    <property type="protein sequence ID" value="GCE98454.1"/>
    <property type="molecule type" value="Genomic_DNA"/>
</dbReference>
<dbReference type="InterPro" id="IPR050425">
    <property type="entry name" value="NAD(P)_dehydrat-like"/>
</dbReference>
<reference evidence="4 5" key="1">
    <citation type="submission" date="2019-01" db="EMBL/GenBank/DDBJ databases">
        <title>Draft Genome Sequencing of Zygosaccharomyces mellis Ca-7.</title>
        <authorList>
            <person name="Shiwa Y."/>
            <person name="Kanesaki Y."/>
            <person name="Ishige T."/>
            <person name="Mura K."/>
            <person name="Hori T."/>
            <person name="Tamura T."/>
        </authorList>
    </citation>
    <scope>NUCLEOTIDE SEQUENCE [LARGE SCALE GENOMIC DNA]</scope>
    <source>
        <strain evidence="4 5">Ca-7</strain>
    </source>
</reference>
<keyword evidence="5" id="KW-1185">Reference proteome</keyword>
<dbReference type="AlphaFoldDB" id="A0A4C2E2N3"/>
<evidence type="ECO:0000313" key="4">
    <source>
        <dbReference type="EMBL" id="GCE98454.1"/>
    </source>
</evidence>
<feature type="domain" description="NAD-dependent epimerase/dehydratase" evidence="3">
    <location>
        <begin position="3"/>
        <end position="261"/>
    </location>
</feature>
<dbReference type="GO" id="GO:0016616">
    <property type="term" value="F:oxidoreductase activity, acting on the CH-OH group of donors, NAD or NADP as acceptor"/>
    <property type="evidence" value="ECO:0007669"/>
    <property type="project" value="TreeGrafter"/>
</dbReference>
<protein>
    <recommendedName>
        <fullName evidence="3">NAD-dependent epimerase/dehydratase domain-containing protein</fullName>
    </recommendedName>
</protein>
<dbReference type="Proteomes" id="UP000301737">
    <property type="component" value="Unassembled WGS sequence"/>
</dbReference>
<dbReference type="SUPFAM" id="SSF51735">
    <property type="entry name" value="NAD(P)-binding Rossmann-fold domains"/>
    <property type="match status" value="1"/>
</dbReference>
<accession>A0A4C2E2N3</accession>
<dbReference type="FunFam" id="3.40.50.720:FF:000191">
    <property type="entry name" value="Methylglyoxal reductase (NADPH-dependent)"/>
    <property type="match status" value="1"/>
</dbReference>
<dbReference type="Gene3D" id="3.40.50.720">
    <property type="entry name" value="NAD(P)-binding Rossmann-like Domain"/>
    <property type="match status" value="1"/>
</dbReference>
<comment type="caution">
    <text evidence="4">The sequence shown here is derived from an EMBL/GenBank/DDBJ whole genome shotgun (WGS) entry which is preliminary data.</text>
</comment>
<evidence type="ECO:0000259" key="3">
    <source>
        <dbReference type="Pfam" id="PF01370"/>
    </source>
</evidence>
<dbReference type="CDD" id="cd05227">
    <property type="entry name" value="AR_SDR_e"/>
    <property type="match status" value="1"/>
</dbReference>
<dbReference type="Pfam" id="PF01370">
    <property type="entry name" value="Epimerase"/>
    <property type="match status" value="1"/>
</dbReference>
<proteinExistence type="inferred from homology"/>
<name>A0A4C2E2N3_9SACH</name>
<evidence type="ECO:0000313" key="5">
    <source>
        <dbReference type="Proteomes" id="UP000301737"/>
    </source>
</evidence>
<evidence type="ECO:0000256" key="2">
    <source>
        <dbReference type="ARBA" id="ARBA00023445"/>
    </source>
</evidence>
<gene>
    <name evidence="4" type="ORF">ZYGM_002996</name>
</gene>
<sequence>MAVLVTGANGFIAKYIVNDLLNEGYDVIGVVRSQAKADLLIKQFGGNPHLVMEVVNDITLLDAFDSVFQKHAKEIEIILHCASPLPSEGNDYEKTHVLPAVNGTVSVLEAAKKYAAQTVKRVVITSSVAAVMDPAKHDGSTFILDENHWCPLTLADAHGNSHTAYMVSKTKAERAAWEFLEANRKEVRFELATLLPVYVFGPQLFKEDAVGGLNYSNGQIQSVLCSSPGGELEDNTFKNFVDVRDVARSHLLAFQKAGAAGKRLLLCKSLYSAQDLANILNERFPQLKGKIAEGPNPGKYDVNSVVTQHFRAEEILGLKYKTLEESVYETVSQALEVGLRT</sequence>
<organism evidence="4 5">
    <name type="scientific">Zygosaccharomyces mellis</name>
    <dbReference type="NCBI Taxonomy" id="42258"/>
    <lineage>
        <taxon>Eukaryota</taxon>
        <taxon>Fungi</taxon>
        <taxon>Dikarya</taxon>
        <taxon>Ascomycota</taxon>
        <taxon>Saccharomycotina</taxon>
        <taxon>Saccharomycetes</taxon>
        <taxon>Saccharomycetales</taxon>
        <taxon>Saccharomycetaceae</taxon>
        <taxon>Zygosaccharomyces</taxon>
    </lineage>
</organism>
<keyword evidence="1" id="KW-0560">Oxidoreductase</keyword>
<dbReference type="PANTHER" id="PTHR10366:SF564">
    <property type="entry name" value="STEROL-4-ALPHA-CARBOXYLATE 3-DEHYDROGENASE, DECARBOXYLATING"/>
    <property type="match status" value="1"/>
</dbReference>
<comment type="similarity">
    <text evidence="2">Belongs to the NAD(P)-dependent epimerase/dehydratase family. Dihydroflavonol-4-reductase subfamily.</text>
</comment>